<keyword evidence="5" id="KW-1185">Reference proteome</keyword>
<protein>
    <recommendedName>
        <fullName evidence="6">PASTA domain-containing protein</fullName>
    </recommendedName>
</protein>
<evidence type="ECO:0000313" key="5">
    <source>
        <dbReference type="Proteomes" id="UP001501237"/>
    </source>
</evidence>
<feature type="compositionally biased region" description="Basic residues" evidence="1">
    <location>
        <begin position="249"/>
        <end position="266"/>
    </location>
</feature>
<reference evidence="5" key="1">
    <citation type="journal article" date="2019" name="Int. J. Syst. Evol. Microbiol.">
        <title>The Global Catalogue of Microorganisms (GCM) 10K type strain sequencing project: providing services to taxonomists for standard genome sequencing and annotation.</title>
        <authorList>
            <consortium name="The Broad Institute Genomics Platform"/>
            <consortium name="The Broad Institute Genome Sequencing Center for Infectious Disease"/>
            <person name="Wu L."/>
            <person name="Ma J."/>
        </authorList>
    </citation>
    <scope>NUCLEOTIDE SEQUENCE [LARGE SCALE GENOMIC DNA]</scope>
    <source>
        <strain evidence="5">JCM 9377</strain>
    </source>
</reference>
<keyword evidence="2" id="KW-0472">Membrane</keyword>
<keyword evidence="3" id="KW-0732">Signal</keyword>
<feature type="transmembrane region" description="Helical" evidence="2">
    <location>
        <begin position="190"/>
        <end position="209"/>
    </location>
</feature>
<comment type="caution">
    <text evidence="4">The sequence shown here is derived from an EMBL/GenBank/DDBJ whole genome shotgun (WGS) entry which is preliminary data.</text>
</comment>
<gene>
    <name evidence="4" type="ORF">GCM10010468_00410</name>
</gene>
<feature type="region of interest" description="Disordered" evidence="1">
    <location>
        <begin position="216"/>
        <end position="276"/>
    </location>
</feature>
<feature type="chain" id="PRO_5046341891" description="PASTA domain-containing protein" evidence="3">
    <location>
        <begin position="29"/>
        <end position="320"/>
    </location>
</feature>
<organism evidence="4 5">
    <name type="scientific">Actinocorallia longicatena</name>
    <dbReference type="NCBI Taxonomy" id="111803"/>
    <lineage>
        <taxon>Bacteria</taxon>
        <taxon>Bacillati</taxon>
        <taxon>Actinomycetota</taxon>
        <taxon>Actinomycetes</taxon>
        <taxon>Streptosporangiales</taxon>
        <taxon>Thermomonosporaceae</taxon>
        <taxon>Actinocorallia</taxon>
    </lineage>
</organism>
<evidence type="ECO:0000256" key="1">
    <source>
        <dbReference type="SAM" id="MobiDB-lite"/>
    </source>
</evidence>
<keyword evidence="2" id="KW-1133">Transmembrane helix</keyword>
<proteinExistence type="predicted"/>
<sequence length="320" mass="32808">MRGTVMKALAPAAVLTAGLLVPAAPAAAAEECTGLDFGRLLQCLGDARQPKHAVTVNGEIPLDVPIGPALSLKQARESFVRSGLVVTVPKGVTTGQGGTILLILSGGRLLAPESAVTRLDRGQVEALRQFGACGDGLCDAVTGKGTVPGRQLIDGRLASDLATQAVTVGPTGPVAQEKDDDGGGGPLKGLTLMLIALALGLAGVLAFAARRRLAAVGPQSPPPGPPPTRPDPPAPARKAPPPTVPLSGHRVHRTGARPPGRGRRATVRTDLHPQGYVELDRDLYRAAWADPDTAPPAEGQPVDVVRDPDSDVLLAYPPGY</sequence>
<dbReference type="Proteomes" id="UP001501237">
    <property type="component" value="Unassembled WGS sequence"/>
</dbReference>
<evidence type="ECO:0000256" key="2">
    <source>
        <dbReference type="SAM" id="Phobius"/>
    </source>
</evidence>
<feature type="signal peptide" evidence="3">
    <location>
        <begin position="1"/>
        <end position="28"/>
    </location>
</feature>
<name>A0ABP6PVI4_9ACTN</name>
<evidence type="ECO:0000313" key="4">
    <source>
        <dbReference type="EMBL" id="GAA3191868.1"/>
    </source>
</evidence>
<accession>A0ABP6PVI4</accession>
<keyword evidence="2" id="KW-0812">Transmembrane</keyword>
<feature type="compositionally biased region" description="Pro residues" evidence="1">
    <location>
        <begin position="219"/>
        <end position="244"/>
    </location>
</feature>
<evidence type="ECO:0000256" key="3">
    <source>
        <dbReference type="SAM" id="SignalP"/>
    </source>
</evidence>
<dbReference type="EMBL" id="BAAAUV010000001">
    <property type="protein sequence ID" value="GAA3191868.1"/>
    <property type="molecule type" value="Genomic_DNA"/>
</dbReference>
<evidence type="ECO:0008006" key="6">
    <source>
        <dbReference type="Google" id="ProtNLM"/>
    </source>
</evidence>